<evidence type="ECO:0000256" key="2">
    <source>
        <dbReference type="ARBA" id="ARBA00022448"/>
    </source>
</evidence>
<proteinExistence type="inferred from homology"/>
<dbReference type="Pfam" id="PF00584">
    <property type="entry name" value="SecE"/>
    <property type="match status" value="1"/>
</dbReference>
<feature type="transmembrane region" description="Helical" evidence="8">
    <location>
        <begin position="46"/>
        <end position="67"/>
    </location>
</feature>
<comment type="function">
    <text evidence="8">Essential subunit of the Sec protein translocation channel SecYEG. Clamps together the 2 halves of SecY. May contact the channel plug during translocation.</text>
</comment>
<comment type="caution">
    <text evidence="9">The sequence shown here is derived from an EMBL/GenBank/DDBJ whole genome shotgun (WGS) entry which is preliminary data.</text>
</comment>
<reference evidence="9 10" key="1">
    <citation type="submission" date="2019-05" db="EMBL/GenBank/DDBJ databases">
        <title>Genome sequencing and assembly of Mycoplasma hyopneumoniae strains UFV01 and UFV02.</title>
        <authorList>
            <person name="De Souza L.F."/>
            <person name="Gonzaga N.F."/>
            <person name="Santos M.R."/>
            <person name="Deeney A.S."/>
            <person name="Vidigal P.M.P."/>
            <person name="Moreira M.A.S."/>
            <person name="Fietto J.R.L."/>
            <person name="Bressan G.C."/>
            <person name="Rycroft A.N."/>
            <person name="Silva Junior A."/>
        </authorList>
    </citation>
    <scope>NUCLEOTIDE SEQUENCE [LARGE SCALE GENOMIC DNA]</scope>
    <source>
        <strain evidence="9 10">UFV01</strain>
    </source>
</reference>
<dbReference type="NCBIfam" id="TIGR00964">
    <property type="entry name" value="secE_bact"/>
    <property type="match status" value="1"/>
</dbReference>
<dbReference type="GO" id="GO:0008320">
    <property type="term" value="F:protein transmembrane transporter activity"/>
    <property type="evidence" value="ECO:0007669"/>
    <property type="project" value="UniProtKB-UniRule"/>
</dbReference>
<keyword evidence="7 8" id="KW-0472">Membrane</keyword>
<dbReference type="RefSeq" id="WP_041361706.1">
    <property type="nucleotide sequence ID" value="NZ_CP034597.1"/>
</dbReference>
<keyword evidence="2 8" id="KW-0813">Transport</keyword>
<dbReference type="InterPro" id="IPR005807">
    <property type="entry name" value="SecE_bac"/>
</dbReference>
<dbReference type="InterPro" id="IPR038379">
    <property type="entry name" value="SecE_sf"/>
</dbReference>
<dbReference type="Gene3D" id="1.20.5.1030">
    <property type="entry name" value="Preprotein translocase secy subunit"/>
    <property type="match status" value="1"/>
</dbReference>
<dbReference type="HAMAP" id="MF_00422">
    <property type="entry name" value="SecE"/>
    <property type="match status" value="1"/>
</dbReference>
<keyword evidence="6 8" id="KW-0811">Translocation</keyword>
<dbReference type="GO" id="GO:0006605">
    <property type="term" value="P:protein targeting"/>
    <property type="evidence" value="ECO:0007669"/>
    <property type="project" value="UniProtKB-UniRule"/>
</dbReference>
<dbReference type="EMBL" id="VBRW01000001">
    <property type="protein sequence ID" value="MCI8283005.1"/>
    <property type="molecule type" value="Genomic_DNA"/>
</dbReference>
<keyword evidence="4 8" id="KW-0653">Protein transport</keyword>
<dbReference type="GO" id="GO:0009306">
    <property type="term" value="P:protein secretion"/>
    <property type="evidence" value="ECO:0007669"/>
    <property type="project" value="UniProtKB-UniRule"/>
</dbReference>
<comment type="similarity">
    <text evidence="8">Belongs to the SecE/SEC61-gamma family.</text>
</comment>
<comment type="subcellular location">
    <subcellularLocation>
        <location evidence="8">Cell membrane</location>
        <topology evidence="8">Single-pass membrane protein</topology>
    </subcellularLocation>
    <subcellularLocation>
        <location evidence="1">Membrane</location>
    </subcellularLocation>
</comment>
<evidence type="ECO:0000313" key="10">
    <source>
        <dbReference type="Proteomes" id="UP001203104"/>
    </source>
</evidence>
<sequence>MERPIKTPKLKKTRKKKYYFRLFIKEMKRVKWPSGRVTFKSFGQSLLFSTIFMFVFFAVTVIAALIWNQAGVGI</sequence>
<name>A0ABD4SV54_MESHO</name>
<evidence type="ECO:0000313" key="9">
    <source>
        <dbReference type="EMBL" id="MCI8283005.1"/>
    </source>
</evidence>
<evidence type="ECO:0000256" key="1">
    <source>
        <dbReference type="ARBA" id="ARBA00004370"/>
    </source>
</evidence>
<evidence type="ECO:0000256" key="4">
    <source>
        <dbReference type="ARBA" id="ARBA00022927"/>
    </source>
</evidence>
<organism evidence="9 10">
    <name type="scientific">Mesomycoplasma hyopneumoniae</name>
    <name type="common">Mycoplasma hyopneumoniae</name>
    <dbReference type="NCBI Taxonomy" id="2099"/>
    <lineage>
        <taxon>Bacteria</taxon>
        <taxon>Bacillati</taxon>
        <taxon>Mycoplasmatota</taxon>
        <taxon>Mycoplasmoidales</taxon>
        <taxon>Metamycoplasmataceae</taxon>
        <taxon>Mesomycoplasma</taxon>
    </lineage>
</organism>
<accession>A0ABD4SV54</accession>
<evidence type="ECO:0000256" key="7">
    <source>
        <dbReference type="ARBA" id="ARBA00023136"/>
    </source>
</evidence>
<dbReference type="GO" id="GO:0065002">
    <property type="term" value="P:intracellular protein transmembrane transport"/>
    <property type="evidence" value="ECO:0007669"/>
    <property type="project" value="UniProtKB-UniRule"/>
</dbReference>
<dbReference type="GO" id="GO:0043952">
    <property type="term" value="P:protein transport by the Sec complex"/>
    <property type="evidence" value="ECO:0007669"/>
    <property type="project" value="UniProtKB-UniRule"/>
</dbReference>
<keyword evidence="5 8" id="KW-1133">Transmembrane helix</keyword>
<comment type="subunit">
    <text evidence="8">Component of the Sec protein translocase complex. Heterotrimer consisting of SecY, SecE and SecG subunits. The heterotrimers can form oligomers, although 1 heterotrimer is thought to be able to translocate proteins. Interacts with the ribosome. Interacts with SecDF, and other proteins may be involved. Interacts with SecA.</text>
</comment>
<dbReference type="Proteomes" id="UP001203104">
    <property type="component" value="Unassembled WGS sequence"/>
</dbReference>
<keyword evidence="8" id="KW-1003">Cell membrane</keyword>
<gene>
    <name evidence="8 9" type="primary">secE</name>
    <name evidence="9" type="ORF">FEF30_00125</name>
</gene>
<dbReference type="AlphaFoldDB" id="A0ABD4SV54"/>
<dbReference type="InterPro" id="IPR001901">
    <property type="entry name" value="Translocase_SecE/Sec61-g"/>
</dbReference>
<keyword evidence="3 8" id="KW-0812">Transmembrane</keyword>
<protein>
    <recommendedName>
        <fullName evidence="8">Protein translocase subunit SecE</fullName>
    </recommendedName>
</protein>
<dbReference type="GO" id="GO:0005886">
    <property type="term" value="C:plasma membrane"/>
    <property type="evidence" value="ECO:0007669"/>
    <property type="project" value="UniProtKB-SubCell"/>
</dbReference>
<evidence type="ECO:0000256" key="8">
    <source>
        <dbReference type="HAMAP-Rule" id="MF_00422"/>
    </source>
</evidence>
<evidence type="ECO:0000256" key="5">
    <source>
        <dbReference type="ARBA" id="ARBA00022989"/>
    </source>
</evidence>
<evidence type="ECO:0000256" key="6">
    <source>
        <dbReference type="ARBA" id="ARBA00023010"/>
    </source>
</evidence>
<evidence type="ECO:0000256" key="3">
    <source>
        <dbReference type="ARBA" id="ARBA00022692"/>
    </source>
</evidence>